<dbReference type="NCBIfam" id="TIGR00004">
    <property type="entry name" value="Rid family detoxifying hydrolase"/>
    <property type="match status" value="1"/>
</dbReference>
<protein>
    <submittedName>
        <fullName evidence="2">Uncharacterized protein</fullName>
    </submittedName>
</protein>
<dbReference type="InterPro" id="IPR035959">
    <property type="entry name" value="RutC-like_sf"/>
</dbReference>
<evidence type="ECO:0000256" key="1">
    <source>
        <dbReference type="ARBA" id="ARBA00010552"/>
    </source>
</evidence>
<dbReference type="InterPro" id="IPR019897">
    <property type="entry name" value="RidA_CS"/>
</dbReference>
<dbReference type="PROSITE" id="PS01094">
    <property type="entry name" value="UPF0076"/>
    <property type="match status" value="1"/>
</dbReference>
<dbReference type="EMBL" id="JQBL01000040">
    <property type="protein sequence ID" value="KRN47554.1"/>
    <property type="molecule type" value="Genomic_DNA"/>
</dbReference>
<keyword evidence="3" id="KW-1185">Reference proteome</keyword>
<evidence type="ECO:0000313" key="3">
    <source>
        <dbReference type="Proteomes" id="UP000051841"/>
    </source>
</evidence>
<dbReference type="FunFam" id="3.30.1330.40:FF:000001">
    <property type="entry name" value="L-PSP family endoribonuclease"/>
    <property type="match status" value="1"/>
</dbReference>
<dbReference type="AlphaFoldDB" id="A0A0R2H424"/>
<dbReference type="GO" id="GO:0005829">
    <property type="term" value="C:cytosol"/>
    <property type="evidence" value="ECO:0007669"/>
    <property type="project" value="TreeGrafter"/>
</dbReference>
<dbReference type="InterPro" id="IPR006056">
    <property type="entry name" value="RidA"/>
</dbReference>
<dbReference type="PANTHER" id="PTHR11803:SF39">
    <property type="entry name" value="2-IMINOBUTANOATE_2-IMINOPROPANOATE DEAMINASE"/>
    <property type="match status" value="1"/>
</dbReference>
<dbReference type="Gene3D" id="3.30.1330.40">
    <property type="entry name" value="RutC-like"/>
    <property type="match status" value="1"/>
</dbReference>
<dbReference type="GO" id="GO:0019239">
    <property type="term" value="F:deaminase activity"/>
    <property type="evidence" value="ECO:0007669"/>
    <property type="project" value="TreeGrafter"/>
</dbReference>
<accession>A0A0R2H424</accession>
<dbReference type="PANTHER" id="PTHR11803">
    <property type="entry name" value="2-IMINOBUTANOATE/2-IMINOPROPANOATE DEAMINASE RIDA"/>
    <property type="match status" value="1"/>
</dbReference>
<name>A0A0R2H424_9FIRM</name>
<dbReference type="Proteomes" id="UP000051841">
    <property type="component" value="Unassembled WGS sequence"/>
</dbReference>
<dbReference type="PATRIC" id="fig|1410657.5.peg.1533"/>
<comment type="caution">
    <text evidence="2">The sequence shown here is derived from an EMBL/GenBank/DDBJ whole genome shotgun (WGS) entry which is preliminary data.</text>
</comment>
<organism evidence="2 3">
    <name type="scientific">Kandleria vitulina DSM 20405</name>
    <dbReference type="NCBI Taxonomy" id="1410657"/>
    <lineage>
        <taxon>Bacteria</taxon>
        <taxon>Bacillati</taxon>
        <taxon>Bacillota</taxon>
        <taxon>Erysipelotrichia</taxon>
        <taxon>Erysipelotrichales</taxon>
        <taxon>Coprobacillaceae</taxon>
        <taxon>Kandleria</taxon>
    </lineage>
</organism>
<comment type="similarity">
    <text evidence="1">Belongs to the RutC family.</text>
</comment>
<sequence>MNKTVKTNNAPQAIGPYSQGIDTGEFIFFSGQIGLDPSTGTMTEGIEAQTHQVLRNIKGLLESQNLNFTNVVKTTCFLDNIDDFKTVNDIYASYFVEPYPARSAVGVAKLPAGALIEIEVIAKK</sequence>
<proteinExistence type="inferred from homology"/>
<gene>
    <name evidence="2" type="ORF">IV49_GL001485</name>
</gene>
<dbReference type="RefSeq" id="WP_031589742.1">
    <property type="nucleotide sequence ID" value="NZ_JNKN01000041.1"/>
</dbReference>
<dbReference type="SUPFAM" id="SSF55298">
    <property type="entry name" value="YjgF-like"/>
    <property type="match status" value="1"/>
</dbReference>
<reference evidence="2 3" key="1">
    <citation type="journal article" date="2015" name="Genome Announc.">
        <title>Expanding the biotechnology potential of lactobacilli through comparative genomics of 213 strains and associated genera.</title>
        <authorList>
            <person name="Sun Z."/>
            <person name="Harris H.M."/>
            <person name="McCann A."/>
            <person name="Guo C."/>
            <person name="Argimon S."/>
            <person name="Zhang W."/>
            <person name="Yang X."/>
            <person name="Jeffery I.B."/>
            <person name="Cooney J.C."/>
            <person name="Kagawa T.F."/>
            <person name="Liu W."/>
            <person name="Song Y."/>
            <person name="Salvetti E."/>
            <person name="Wrobel A."/>
            <person name="Rasinkangas P."/>
            <person name="Parkhill J."/>
            <person name="Rea M.C."/>
            <person name="O'Sullivan O."/>
            <person name="Ritari J."/>
            <person name="Douillard F.P."/>
            <person name="Paul Ross R."/>
            <person name="Yang R."/>
            <person name="Briner A.E."/>
            <person name="Felis G.E."/>
            <person name="de Vos W.M."/>
            <person name="Barrangou R."/>
            <person name="Klaenhammer T.R."/>
            <person name="Caufield P.W."/>
            <person name="Cui Y."/>
            <person name="Zhang H."/>
            <person name="O'Toole P.W."/>
        </authorList>
    </citation>
    <scope>NUCLEOTIDE SEQUENCE [LARGE SCALE GENOMIC DNA]</scope>
    <source>
        <strain evidence="2 3">DSM 20405</strain>
    </source>
</reference>
<dbReference type="CDD" id="cd00448">
    <property type="entry name" value="YjgF_YER057c_UK114_family"/>
    <property type="match status" value="1"/>
</dbReference>
<evidence type="ECO:0000313" key="2">
    <source>
        <dbReference type="EMBL" id="KRN47554.1"/>
    </source>
</evidence>
<dbReference type="InterPro" id="IPR006175">
    <property type="entry name" value="YjgF/YER057c/UK114"/>
</dbReference>
<dbReference type="Pfam" id="PF01042">
    <property type="entry name" value="Ribonuc_L-PSP"/>
    <property type="match status" value="1"/>
</dbReference>